<comment type="caution">
    <text evidence="1">The sequence shown here is derived from an EMBL/GenBank/DDBJ whole genome shotgun (WGS) entry which is preliminary data.</text>
</comment>
<dbReference type="Pfam" id="PF18946">
    <property type="entry name" value="Apex"/>
    <property type="match status" value="1"/>
</dbReference>
<evidence type="ECO:0000313" key="1">
    <source>
        <dbReference type="EMBL" id="MDI3319997.1"/>
    </source>
</evidence>
<proteinExistence type="predicted"/>
<dbReference type="InterPro" id="IPR013046">
    <property type="entry name" value="GpV/Gp45"/>
</dbReference>
<dbReference type="EMBL" id="JASBRG010000005">
    <property type="protein sequence ID" value="MDI3319997.1"/>
    <property type="molecule type" value="Genomic_DNA"/>
</dbReference>
<gene>
    <name evidence="1" type="ORF">QJ048_09455</name>
</gene>
<dbReference type="Gene3D" id="6.20.150.10">
    <property type="match status" value="1"/>
</dbReference>
<dbReference type="Gene3D" id="2.40.50.230">
    <property type="entry name" value="Gp5 N-terminal domain"/>
    <property type="match status" value="1"/>
</dbReference>
<accession>A0ABT6RDS7</accession>
<dbReference type="InterPro" id="IPR044033">
    <property type="entry name" value="GpV-like_apex"/>
</dbReference>
<evidence type="ECO:0000313" key="2">
    <source>
        <dbReference type="Proteomes" id="UP001226434"/>
    </source>
</evidence>
<dbReference type="InterPro" id="IPR037026">
    <property type="entry name" value="Vgr_OB-fold_dom_sf"/>
</dbReference>
<keyword evidence="2" id="KW-1185">Reference proteome</keyword>
<reference evidence="1 2" key="1">
    <citation type="submission" date="2023-05" db="EMBL/GenBank/DDBJ databases">
        <title>Genome sequence of Pinibacter sp. MAH-24.</title>
        <authorList>
            <person name="Huq M.A."/>
        </authorList>
    </citation>
    <scope>NUCLEOTIDE SEQUENCE [LARGE SCALE GENOMIC DNA]</scope>
    <source>
        <strain evidence="1 2">MAH-24</strain>
    </source>
</reference>
<name>A0ABT6RDS7_9BACT</name>
<sequence>MQFKIGLVSDAKAGFAKVYFKDDDITSDWWPVIVRTSLKDKESWILNANEHVACITDTHCEEGFIIGAIHSNAEPPDSGASKNKFRKVFEDGTYLEYDKSSHELTANVQGKVTISANGNIKATTNTGNIEATTTAGNINAKALQATIEAPVITLKGAVTVQGTITAGGLSLTAMPGVSGADGKVQGDINVTGAVNADGAVKSGAISLGTHKHTGVQTGSGTSGTPVP</sequence>
<organism evidence="1 2">
    <name type="scientific">Pinibacter soli</name>
    <dbReference type="NCBI Taxonomy" id="3044211"/>
    <lineage>
        <taxon>Bacteria</taxon>
        <taxon>Pseudomonadati</taxon>
        <taxon>Bacteroidota</taxon>
        <taxon>Chitinophagia</taxon>
        <taxon>Chitinophagales</taxon>
        <taxon>Chitinophagaceae</taxon>
        <taxon>Pinibacter</taxon>
    </lineage>
</organism>
<dbReference type="NCBIfam" id="TIGR01644">
    <property type="entry name" value="phage_P2_V"/>
    <property type="match status" value="1"/>
</dbReference>
<dbReference type="Proteomes" id="UP001226434">
    <property type="component" value="Unassembled WGS sequence"/>
</dbReference>
<dbReference type="RefSeq" id="WP_282334097.1">
    <property type="nucleotide sequence ID" value="NZ_JASBRG010000005.1"/>
</dbReference>
<protein>
    <submittedName>
        <fullName evidence="1">Phage baseplate assembly protein V</fullName>
    </submittedName>
</protein>